<proteinExistence type="inferred from homology"/>
<feature type="coiled-coil region" evidence="6">
    <location>
        <begin position="152"/>
        <end position="186"/>
    </location>
</feature>
<evidence type="ECO:0000313" key="9">
    <source>
        <dbReference type="Proteomes" id="UP000238937"/>
    </source>
</evidence>
<reference evidence="8 9" key="1">
    <citation type="submission" date="2018-03" db="EMBL/GenBank/DDBJ databases">
        <title>The ancient ancestry and fast evolution of plastids.</title>
        <authorList>
            <person name="Moore K.R."/>
            <person name="Magnabosco C."/>
            <person name="Momper L."/>
            <person name="Gold D.A."/>
            <person name="Bosak T."/>
            <person name="Fournier G.P."/>
        </authorList>
    </citation>
    <scope>NUCLEOTIDE SEQUENCE [LARGE SCALE GENOMIC DNA]</scope>
    <source>
        <strain evidence="8 9">CCALA 037</strain>
    </source>
</reference>
<evidence type="ECO:0000256" key="4">
    <source>
        <dbReference type="ARBA" id="ARBA00022989"/>
    </source>
</evidence>
<keyword evidence="6" id="KW-0175">Coiled coil</keyword>
<organism evidence="8 9">
    <name type="scientific">Chamaesiphon polymorphus CCALA 037</name>
    <dbReference type="NCBI Taxonomy" id="2107692"/>
    <lineage>
        <taxon>Bacteria</taxon>
        <taxon>Bacillati</taxon>
        <taxon>Cyanobacteriota</taxon>
        <taxon>Cyanophyceae</taxon>
        <taxon>Gomontiellales</taxon>
        <taxon>Chamaesiphonaceae</taxon>
        <taxon>Chamaesiphon</taxon>
    </lineage>
</organism>
<keyword evidence="9" id="KW-1185">Reference proteome</keyword>
<dbReference type="EMBL" id="PVWO01000358">
    <property type="protein sequence ID" value="PSB51455.1"/>
    <property type="molecule type" value="Genomic_DNA"/>
</dbReference>
<evidence type="ECO:0000259" key="7">
    <source>
        <dbReference type="Pfam" id="PF26002"/>
    </source>
</evidence>
<keyword evidence="5" id="KW-0472">Membrane</keyword>
<dbReference type="Pfam" id="PF26002">
    <property type="entry name" value="Beta-barrel_AprE"/>
    <property type="match status" value="1"/>
</dbReference>
<dbReference type="RefSeq" id="WP_106309722.1">
    <property type="nucleotide sequence ID" value="NZ_PVWO01000358.1"/>
</dbReference>
<evidence type="ECO:0000256" key="2">
    <source>
        <dbReference type="ARBA" id="ARBA00009477"/>
    </source>
</evidence>
<evidence type="ECO:0000256" key="6">
    <source>
        <dbReference type="SAM" id="Coils"/>
    </source>
</evidence>
<dbReference type="PANTHER" id="PTHR30386">
    <property type="entry name" value="MEMBRANE FUSION SUBUNIT OF EMRAB-TOLC MULTIDRUG EFFLUX PUMP"/>
    <property type="match status" value="1"/>
</dbReference>
<feature type="domain" description="AprE-like beta-barrel" evidence="7">
    <location>
        <begin position="432"/>
        <end position="531"/>
    </location>
</feature>
<evidence type="ECO:0000256" key="3">
    <source>
        <dbReference type="ARBA" id="ARBA00022692"/>
    </source>
</evidence>
<keyword evidence="3" id="KW-0812">Transmembrane</keyword>
<dbReference type="Proteomes" id="UP000238937">
    <property type="component" value="Unassembled WGS sequence"/>
</dbReference>
<evidence type="ECO:0000256" key="1">
    <source>
        <dbReference type="ARBA" id="ARBA00004167"/>
    </source>
</evidence>
<dbReference type="GO" id="GO:0016020">
    <property type="term" value="C:membrane"/>
    <property type="evidence" value="ECO:0007669"/>
    <property type="project" value="UniProtKB-SubCell"/>
</dbReference>
<gene>
    <name evidence="8" type="ORF">C7B77_21625</name>
</gene>
<comment type="similarity">
    <text evidence="2">Belongs to the membrane fusion protein (MFP) (TC 8.A.1) family.</text>
</comment>
<comment type="subcellular location">
    <subcellularLocation>
        <location evidence="1">Membrane</location>
        <topology evidence="1">Single-pass membrane protein</topology>
    </subcellularLocation>
</comment>
<protein>
    <submittedName>
        <fullName evidence="8">HlyD family secretion protein</fullName>
    </submittedName>
</protein>
<sequence>MDDSNFSARDNTPTNIANNGRHVTTLARDAVELLPVSRLTPPGLGSGALSFVTPQASEIFKPTTPTEFLPSVGQWVTVGGAVMVGSFGAAIALSAILKYKVTVQAPASIRPVGELRLVQSTIEGSIVSISARENQAVRQGEQIATVIDLRQESKLQTKRNQLAGDIQKAKQQISAIDRQIAALDLQGAAERDRSERSIVGIQSELSRSQREYRDKQITTQAEVAEAEANWRTAQKERQVAHSELKVAEANLKSLQAGYQSAITRSQRYESAATAGAISTNQLEEVQLAAAQQEQSIAAQEATIAKQLQIVARVEQTIAASQARVQRAQAALNPSSAESATIVQKIAAERANGQAAIARLQQERQKLLQQRVEIVNQIATNDREIAQIVTELKPTPILAPISGKIQELNLRNTAQVVRPGDRIAQIVPENAPLQIEAAVPSADIDNVKVGQKVQMRVSACPYSDYGVVSGTVSEVAADAKAIDKTTTNAAQQPSTATNSIYEVTITADALKLKQGDRSCLIRSGMDGRADIISKEETVLQFILRKARIF</sequence>
<dbReference type="OrthoDB" id="424142at2"/>
<dbReference type="Gene3D" id="2.40.30.170">
    <property type="match status" value="1"/>
</dbReference>
<keyword evidence="4" id="KW-1133">Transmembrane helix</keyword>
<dbReference type="AlphaFoldDB" id="A0A2T1G2J7"/>
<feature type="coiled-coil region" evidence="6">
    <location>
        <begin position="282"/>
        <end position="376"/>
    </location>
</feature>
<comment type="caution">
    <text evidence="8">The sequence shown here is derived from an EMBL/GenBank/DDBJ whole genome shotgun (WGS) entry which is preliminary data.</text>
</comment>
<name>A0A2T1G2J7_9CYAN</name>
<dbReference type="InterPro" id="IPR058982">
    <property type="entry name" value="Beta-barrel_AprE"/>
</dbReference>
<dbReference type="PANTHER" id="PTHR30386:SF26">
    <property type="entry name" value="TRANSPORT PROTEIN COMB"/>
    <property type="match status" value="1"/>
</dbReference>
<accession>A0A2T1G2J7</accession>
<dbReference type="InterPro" id="IPR050739">
    <property type="entry name" value="MFP"/>
</dbReference>
<evidence type="ECO:0000256" key="5">
    <source>
        <dbReference type="ARBA" id="ARBA00023136"/>
    </source>
</evidence>
<evidence type="ECO:0000313" key="8">
    <source>
        <dbReference type="EMBL" id="PSB51455.1"/>
    </source>
</evidence>